<evidence type="ECO:0000313" key="2">
    <source>
        <dbReference type="Proteomes" id="UP000256686"/>
    </source>
</evidence>
<keyword evidence="2" id="KW-1185">Reference proteome</keyword>
<evidence type="ECO:0000313" key="1">
    <source>
        <dbReference type="EMBL" id="REC60505.1"/>
    </source>
</evidence>
<comment type="caution">
    <text evidence="1">The sequence shown here is derived from an EMBL/GenBank/DDBJ whole genome shotgun (WGS) entry which is preliminary data.</text>
</comment>
<protein>
    <submittedName>
        <fullName evidence="1">Uncharacterized protein</fullName>
    </submittedName>
</protein>
<organism evidence="1 2">
    <name type="scientific">Chryseobacterium pennae</name>
    <dbReference type="NCBI Taxonomy" id="2258962"/>
    <lineage>
        <taxon>Bacteria</taxon>
        <taxon>Pseudomonadati</taxon>
        <taxon>Bacteroidota</taxon>
        <taxon>Flavobacteriia</taxon>
        <taxon>Flavobacteriales</taxon>
        <taxon>Weeksellaceae</taxon>
        <taxon>Chryseobacterium group</taxon>
        <taxon>Chryseobacterium</taxon>
    </lineage>
</organism>
<name>A0A3D9C3R8_9FLAO</name>
<sequence>MQKYKSGFFSKKSFWVSKKILFALLQQFFQTLLNPCGQKDFGASTLFFHSGFVLKSDFYRQWAKKNDASITETKQSVH</sequence>
<dbReference type="Proteomes" id="UP000256686">
    <property type="component" value="Unassembled WGS sequence"/>
</dbReference>
<proteinExistence type="predicted"/>
<accession>A0A3D9C3R8</accession>
<dbReference type="EMBL" id="QNVT01000024">
    <property type="protein sequence ID" value="REC60505.1"/>
    <property type="molecule type" value="Genomic_DNA"/>
</dbReference>
<dbReference type="AlphaFoldDB" id="A0A3D9C3R8"/>
<reference evidence="2" key="1">
    <citation type="submission" date="2018-06" db="EMBL/GenBank/DDBJ databases">
        <authorList>
            <person name="Lum Nde A."/>
            <person name="Hugo C."/>
        </authorList>
    </citation>
    <scope>NUCLEOTIDE SEQUENCE [LARGE SCALE GENOMIC DNA]</scope>
    <source>
        <strain evidence="2">1_F178</strain>
    </source>
</reference>
<gene>
    <name evidence="1" type="ORF">DRF65_20805</name>
</gene>